<dbReference type="InterPro" id="IPR003593">
    <property type="entry name" value="AAA+_ATPase"/>
</dbReference>
<dbReference type="InterPro" id="IPR027417">
    <property type="entry name" value="P-loop_NTPase"/>
</dbReference>
<dbReference type="SMART" id="SM00382">
    <property type="entry name" value="AAA"/>
    <property type="match status" value="1"/>
</dbReference>
<evidence type="ECO:0000313" key="6">
    <source>
        <dbReference type="Proteomes" id="UP000000256"/>
    </source>
</evidence>
<dbReference type="STRING" id="351627.Csac_0748"/>
<dbReference type="KEGG" id="csc:Csac_0748"/>
<dbReference type="AlphaFoldDB" id="A4XHI2"/>
<keyword evidence="6" id="KW-1185">Reference proteome</keyword>
<keyword evidence="2" id="KW-0547">Nucleotide-binding</keyword>
<dbReference type="SUPFAM" id="SSF52540">
    <property type="entry name" value="P-loop containing nucleoside triphosphate hydrolases"/>
    <property type="match status" value="1"/>
</dbReference>
<gene>
    <name evidence="5" type="ordered locus">Csac_0748</name>
</gene>
<dbReference type="Pfam" id="PF00005">
    <property type="entry name" value="ABC_tran"/>
    <property type="match status" value="1"/>
</dbReference>
<dbReference type="InterPro" id="IPR003439">
    <property type="entry name" value="ABC_transporter-like_ATP-bd"/>
</dbReference>
<dbReference type="GO" id="GO:0005524">
    <property type="term" value="F:ATP binding"/>
    <property type="evidence" value="ECO:0007669"/>
    <property type="project" value="UniProtKB-KW"/>
</dbReference>
<accession>A4XHI2</accession>
<protein>
    <submittedName>
        <fullName evidence="5">ABC transporter related protein</fullName>
    </submittedName>
</protein>
<keyword evidence="3" id="KW-0067">ATP-binding</keyword>
<sequence length="213" mass="24564">MEKRMLYKSFNLTKSFGKKVVFERLSFEIFEGECVLIEGPNGTGKTTLLNILSKFDIDYQGEVLFRGVDLKKENLKDLPISFLPDEPIYYEALTVKEHMKLVAITYGYSKKEAQSLIDSISVVLDLKDYHNFFPSWLSKGTKQKFMIALSLLKRFDVYIADEPFANLDSKTILTFCEILETLKKCGKTIILTSHQKNEYLEKFVDRNIILAKG</sequence>
<dbReference type="PROSITE" id="PS50893">
    <property type="entry name" value="ABC_TRANSPORTER_2"/>
    <property type="match status" value="1"/>
</dbReference>
<dbReference type="GO" id="GO:0016887">
    <property type="term" value="F:ATP hydrolysis activity"/>
    <property type="evidence" value="ECO:0007669"/>
    <property type="project" value="InterPro"/>
</dbReference>
<evidence type="ECO:0000313" key="5">
    <source>
        <dbReference type="EMBL" id="ABP66367.1"/>
    </source>
</evidence>
<evidence type="ECO:0000256" key="3">
    <source>
        <dbReference type="ARBA" id="ARBA00022840"/>
    </source>
</evidence>
<dbReference type="Gene3D" id="3.40.50.300">
    <property type="entry name" value="P-loop containing nucleotide triphosphate hydrolases"/>
    <property type="match status" value="1"/>
</dbReference>
<organism evidence="5 6">
    <name type="scientific">Caldicellulosiruptor saccharolyticus (strain ATCC 43494 / DSM 8903 / Tp8T 6331)</name>
    <dbReference type="NCBI Taxonomy" id="351627"/>
    <lineage>
        <taxon>Bacteria</taxon>
        <taxon>Bacillati</taxon>
        <taxon>Bacillota</taxon>
        <taxon>Bacillota incertae sedis</taxon>
        <taxon>Caldicellulosiruptorales</taxon>
        <taxon>Caldicellulosiruptoraceae</taxon>
        <taxon>Caldicellulosiruptor</taxon>
    </lineage>
</organism>
<dbReference type="PANTHER" id="PTHR42939:SF1">
    <property type="entry name" value="ABC TRANSPORTER ATP-BINDING PROTEIN ALBC-RELATED"/>
    <property type="match status" value="1"/>
</dbReference>
<evidence type="ECO:0000259" key="4">
    <source>
        <dbReference type="PROSITE" id="PS50893"/>
    </source>
</evidence>
<dbReference type="HOGENOM" id="CLU_000604_1_2_9"/>
<feature type="domain" description="ABC transporter" evidence="4">
    <location>
        <begin position="7"/>
        <end position="213"/>
    </location>
</feature>
<dbReference type="Proteomes" id="UP000000256">
    <property type="component" value="Chromosome"/>
</dbReference>
<proteinExistence type="predicted"/>
<keyword evidence="1" id="KW-0813">Transport</keyword>
<evidence type="ECO:0000256" key="1">
    <source>
        <dbReference type="ARBA" id="ARBA00022448"/>
    </source>
</evidence>
<dbReference type="EMBL" id="CP000679">
    <property type="protein sequence ID" value="ABP66367.1"/>
    <property type="molecule type" value="Genomic_DNA"/>
</dbReference>
<reference evidence="5 6" key="1">
    <citation type="journal article" date="2008" name="Appl. Environ. Microbiol.">
        <title>Hydrogenomics of the extremely thermophilic bacterium Caldicellulosiruptor saccharolyticus.</title>
        <authorList>
            <person name="van de Werken H.J."/>
            <person name="Verhaart M.R."/>
            <person name="VanFossen A.L."/>
            <person name="Willquist K."/>
            <person name="Lewis D.L."/>
            <person name="Nichols J.D."/>
            <person name="Goorissen H.P."/>
            <person name="Mongodin E.F."/>
            <person name="Nelson K.E."/>
            <person name="van Niel E.W."/>
            <person name="Stams A.J."/>
            <person name="Ward D.E."/>
            <person name="de Vos W.M."/>
            <person name="van der Oost J."/>
            <person name="Kelly R.M."/>
            <person name="Kengen S.W."/>
        </authorList>
    </citation>
    <scope>NUCLEOTIDE SEQUENCE [LARGE SCALE GENOMIC DNA]</scope>
    <source>
        <strain evidence="6">ATCC 43494 / DSM 8903 / Tp8T 6331</strain>
    </source>
</reference>
<evidence type="ECO:0000256" key="2">
    <source>
        <dbReference type="ARBA" id="ARBA00022741"/>
    </source>
</evidence>
<dbReference type="InterPro" id="IPR051782">
    <property type="entry name" value="ABC_Transporter_VariousFunc"/>
</dbReference>
<dbReference type="CDD" id="cd03230">
    <property type="entry name" value="ABC_DR_subfamily_A"/>
    <property type="match status" value="1"/>
</dbReference>
<dbReference type="PANTHER" id="PTHR42939">
    <property type="entry name" value="ABC TRANSPORTER ATP-BINDING PROTEIN ALBC-RELATED"/>
    <property type="match status" value="1"/>
</dbReference>
<dbReference type="eggNOG" id="COG1131">
    <property type="taxonomic scope" value="Bacteria"/>
</dbReference>
<dbReference type="RefSeq" id="WP_011916314.1">
    <property type="nucleotide sequence ID" value="NC_009437.1"/>
</dbReference>
<name>A4XHI2_CALS8</name>